<comment type="caution">
    <text evidence="1">The sequence shown here is derived from an EMBL/GenBank/DDBJ whole genome shotgun (WGS) entry which is preliminary data.</text>
</comment>
<sequence length="118" mass="13616">MSDSTESNNPFHIPGKQEVFEALVSGRHLSLHSGELYHYLLEHKVAYQAELESLGYALIHEHDFFYLLVREDNKVKSNEYSHKVLVFITIMLESIAQSGNDIIDTLYRISLYTSPKLM</sequence>
<proteinExistence type="predicted"/>
<reference evidence="1 2" key="1">
    <citation type="submission" date="2017-01" db="EMBL/GenBank/DDBJ databases">
        <title>Novel large sulfur bacteria in the metagenomes of groundwater-fed chemosynthetic microbial mats in the Lake Huron basin.</title>
        <authorList>
            <person name="Sharrar A.M."/>
            <person name="Flood B.E."/>
            <person name="Bailey J.V."/>
            <person name="Jones D.S."/>
            <person name="Biddanda B."/>
            <person name="Ruberg S.A."/>
            <person name="Marcus D.N."/>
            <person name="Dick G.J."/>
        </authorList>
    </citation>
    <scope>NUCLEOTIDE SEQUENCE [LARGE SCALE GENOMIC DNA]</scope>
    <source>
        <strain evidence="1">A8</strain>
    </source>
</reference>
<name>A0A1Y1QF70_9GAMM</name>
<dbReference type="Pfam" id="PF21980">
    <property type="entry name" value="MksE"/>
    <property type="match status" value="1"/>
</dbReference>
<evidence type="ECO:0000313" key="1">
    <source>
        <dbReference type="EMBL" id="OQX04185.1"/>
    </source>
</evidence>
<evidence type="ECO:0000313" key="2">
    <source>
        <dbReference type="Proteomes" id="UP000192491"/>
    </source>
</evidence>
<dbReference type="Proteomes" id="UP000192491">
    <property type="component" value="Unassembled WGS sequence"/>
</dbReference>
<organism evidence="1 2">
    <name type="scientific">Thiothrix lacustris</name>
    <dbReference type="NCBI Taxonomy" id="525917"/>
    <lineage>
        <taxon>Bacteria</taxon>
        <taxon>Pseudomonadati</taxon>
        <taxon>Pseudomonadota</taxon>
        <taxon>Gammaproteobacteria</taxon>
        <taxon>Thiotrichales</taxon>
        <taxon>Thiotrichaceae</taxon>
        <taxon>Thiothrix</taxon>
    </lineage>
</organism>
<gene>
    <name evidence="1" type="ORF">BWK73_37010</name>
</gene>
<dbReference type="AlphaFoldDB" id="A0A1Y1QF70"/>
<dbReference type="EMBL" id="MTEJ01000352">
    <property type="protein sequence ID" value="OQX04185.1"/>
    <property type="molecule type" value="Genomic_DNA"/>
</dbReference>
<protein>
    <submittedName>
        <fullName evidence="1">Uncharacterized protein</fullName>
    </submittedName>
</protein>
<accession>A0A1Y1QF70</accession>
<dbReference type="InterPro" id="IPR053841">
    <property type="entry name" value="MksE"/>
</dbReference>